<reference evidence="4" key="1">
    <citation type="journal article" date="2020" name="Stud. Mycol.">
        <title>101 Dothideomycetes genomes: a test case for predicting lifestyles and emergence of pathogens.</title>
        <authorList>
            <person name="Haridas S."/>
            <person name="Albert R."/>
            <person name="Binder M."/>
            <person name="Bloem J."/>
            <person name="Labutti K."/>
            <person name="Salamov A."/>
            <person name="Andreopoulos B."/>
            <person name="Baker S."/>
            <person name="Barry K."/>
            <person name="Bills G."/>
            <person name="Bluhm B."/>
            <person name="Cannon C."/>
            <person name="Castanera R."/>
            <person name="Culley D."/>
            <person name="Daum C."/>
            <person name="Ezra D."/>
            <person name="Gonzalez J."/>
            <person name="Henrissat B."/>
            <person name="Kuo A."/>
            <person name="Liang C."/>
            <person name="Lipzen A."/>
            <person name="Lutzoni F."/>
            <person name="Magnuson J."/>
            <person name="Mondo S."/>
            <person name="Nolan M."/>
            <person name="Ohm R."/>
            <person name="Pangilinan J."/>
            <person name="Park H.-J."/>
            <person name="Ramirez L."/>
            <person name="Alfaro M."/>
            <person name="Sun H."/>
            <person name="Tritt A."/>
            <person name="Yoshinaga Y."/>
            <person name="Zwiers L.-H."/>
            <person name="Turgeon B."/>
            <person name="Goodwin S."/>
            <person name="Spatafora J."/>
            <person name="Crous P."/>
            <person name="Grigoriev I."/>
        </authorList>
    </citation>
    <scope>NUCLEOTIDE SEQUENCE</scope>
    <source>
        <strain evidence="4">CBS 122367</strain>
    </source>
</reference>
<proteinExistence type="predicted"/>
<dbReference type="InterPro" id="IPR008030">
    <property type="entry name" value="NmrA-like"/>
</dbReference>
<evidence type="ECO:0000259" key="3">
    <source>
        <dbReference type="Pfam" id="PF05368"/>
    </source>
</evidence>
<dbReference type="SUPFAM" id="SSF51735">
    <property type="entry name" value="NAD(P)-binding Rossmann-fold domains"/>
    <property type="match status" value="1"/>
</dbReference>
<dbReference type="PANTHER" id="PTHR47706:SF9">
    <property type="entry name" value="NMRA-LIKE DOMAIN-CONTAINING PROTEIN-RELATED"/>
    <property type="match status" value="1"/>
</dbReference>
<dbReference type="Gene3D" id="3.90.25.10">
    <property type="entry name" value="UDP-galactose 4-epimerase, domain 1"/>
    <property type="match status" value="1"/>
</dbReference>
<dbReference type="EMBL" id="MU005580">
    <property type="protein sequence ID" value="KAF2684927.1"/>
    <property type="molecule type" value="Genomic_DNA"/>
</dbReference>
<evidence type="ECO:0000313" key="4">
    <source>
        <dbReference type="EMBL" id="KAF2684927.1"/>
    </source>
</evidence>
<organism evidence="4 5">
    <name type="scientific">Lentithecium fluviatile CBS 122367</name>
    <dbReference type="NCBI Taxonomy" id="1168545"/>
    <lineage>
        <taxon>Eukaryota</taxon>
        <taxon>Fungi</taxon>
        <taxon>Dikarya</taxon>
        <taxon>Ascomycota</taxon>
        <taxon>Pezizomycotina</taxon>
        <taxon>Dothideomycetes</taxon>
        <taxon>Pleosporomycetidae</taxon>
        <taxon>Pleosporales</taxon>
        <taxon>Massarineae</taxon>
        <taxon>Lentitheciaceae</taxon>
        <taxon>Lentithecium</taxon>
    </lineage>
</organism>
<dbReference type="Gene3D" id="3.40.50.720">
    <property type="entry name" value="NAD(P)-binding Rossmann-like Domain"/>
    <property type="match status" value="1"/>
</dbReference>
<evidence type="ECO:0000256" key="2">
    <source>
        <dbReference type="ARBA" id="ARBA00023002"/>
    </source>
</evidence>
<name>A0A6G1J328_9PLEO</name>
<keyword evidence="1" id="KW-0521">NADP</keyword>
<feature type="domain" description="NmrA-like" evidence="3">
    <location>
        <begin position="8"/>
        <end position="232"/>
    </location>
</feature>
<accession>A0A6G1J328</accession>
<dbReference type="InterPro" id="IPR051609">
    <property type="entry name" value="NmrA/Isoflavone_reductase-like"/>
</dbReference>
<sequence>METLLSEAPKFEITALTRPSSLQKPAVLVLGKRGVKIVPVDLAGPEGDIAKALRGLDVVISTIYGGSVMDELPLINAAKSVGVARYLPCFFATVAPPKGALLLRDMKEEVLNHIKKVKMPYTVVDIGWWYQVNLPRLPSGRIDYAVMETSDGIAGDGNVPMAFTDLQDVGTYVARIISDPRTLNRMVFAYNEVLTHNQMYDLLERVSGEKLQRTYVAAEEIKARIHAVEAKNPAPDSAEFVELAQLQYWYSCGIRGDNTPEYAQYLGYLLAKDLYPDVSGITLEAYAQEVVQGKGKRVYEHIMDLPSIRAVNEARK</sequence>
<keyword evidence="2" id="KW-0560">Oxidoreductase</keyword>
<dbReference type="Pfam" id="PF05368">
    <property type="entry name" value="NmrA"/>
    <property type="match status" value="1"/>
</dbReference>
<dbReference type="Proteomes" id="UP000799291">
    <property type="component" value="Unassembled WGS sequence"/>
</dbReference>
<dbReference type="InterPro" id="IPR036291">
    <property type="entry name" value="NAD(P)-bd_dom_sf"/>
</dbReference>
<evidence type="ECO:0000256" key="1">
    <source>
        <dbReference type="ARBA" id="ARBA00022857"/>
    </source>
</evidence>
<evidence type="ECO:0000313" key="5">
    <source>
        <dbReference type="Proteomes" id="UP000799291"/>
    </source>
</evidence>
<gene>
    <name evidence="4" type="ORF">K458DRAFT_403864</name>
</gene>
<dbReference type="GO" id="GO:0016491">
    <property type="term" value="F:oxidoreductase activity"/>
    <property type="evidence" value="ECO:0007669"/>
    <property type="project" value="UniProtKB-KW"/>
</dbReference>
<dbReference type="PANTHER" id="PTHR47706">
    <property type="entry name" value="NMRA-LIKE FAMILY PROTEIN"/>
    <property type="match status" value="1"/>
</dbReference>
<protein>
    <submittedName>
        <fullName evidence="4">NAD(P)-binding protein</fullName>
    </submittedName>
</protein>
<dbReference type="OrthoDB" id="419598at2759"/>
<keyword evidence="5" id="KW-1185">Reference proteome</keyword>
<dbReference type="AlphaFoldDB" id="A0A6G1J328"/>